<organism evidence="2 3">
    <name type="scientific">Saccharothrix xinjiangensis</name>
    <dbReference type="NCBI Taxonomy" id="204798"/>
    <lineage>
        <taxon>Bacteria</taxon>
        <taxon>Bacillati</taxon>
        <taxon>Actinomycetota</taxon>
        <taxon>Actinomycetes</taxon>
        <taxon>Pseudonocardiales</taxon>
        <taxon>Pseudonocardiaceae</taxon>
        <taxon>Saccharothrix</taxon>
    </lineage>
</organism>
<keyword evidence="3" id="KW-1185">Reference proteome</keyword>
<sequence>MTRPNACEASSAPCSDASTQPAAAATRTTTLARLSTTSRTTMPAFFLGAACRRGSNAPGRDEWLTCATTELLSGNGNGAAAG</sequence>
<evidence type="ECO:0000313" key="2">
    <source>
        <dbReference type="EMBL" id="MFC5055215.1"/>
    </source>
</evidence>
<comment type="caution">
    <text evidence="2">The sequence shown here is derived from an EMBL/GenBank/DDBJ whole genome shotgun (WGS) entry which is preliminary data.</text>
</comment>
<dbReference type="RefSeq" id="WP_344043120.1">
    <property type="nucleotide sequence ID" value="NZ_BAAAKE010000041.1"/>
</dbReference>
<name>A0ABV9XY18_9PSEU</name>
<reference evidence="3" key="1">
    <citation type="journal article" date="2019" name="Int. J. Syst. Evol. Microbiol.">
        <title>The Global Catalogue of Microorganisms (GCM) 10K type strain sequencing project: providing services to taxonomists for standard genome sequencing and annotation.</title>
        <authorList>
            <consortium name="The Broad Institute Genomics Platform"/>
            <consortium name="The Broad Institute Genome Sequencing Center for Infectious Disease"/>
            <person name="Wu L."/>
            <person name="Ma J."/>
        </authorList>
    </citation>
    <scope>NUCLEOTIDE SEQUENCE [LARGE SCALE GENOMIC DNA]</scope>
    <source>
        <strain evidence="3">KCTC 12848</strain>
    </source>
</reference>
<protein>
    <submittedName>
        <fullName evidence="2">Uncharacterized protein</fullName>
    </submittedName>
</protein>
<gene>
    <name evidence="2" type="ORF">ACFPFM_15775</name>
</gene>
<proteinExistence type="predicted"/>
<feature type="region of interest" description="Disordered" evidence="1">
    <location>
        <begin position="1"/>
        <end position="30"/>
    </location>
</feature>
<feature type="compositionally biased region" description="Polar residues" evidence="1">
    <location>
        <begin position="12"/>
        <end position="21"/>
    </location>
</feature>
<evidence type="ECO:0000313" key="3">
    <source>
        <dbReference type="Proteomes" id="UP001595833"/>
    </source>
</evidence>
<dbReference type="Proteomes" id="UP001595833">
    <property type="component" value="Unassembled WGS sequence"/>
</dbReference>
<evidence type="ECO:0000256" key="1">
    <source>
        <dbReference type="SAM" id="MobiDB-lite"/>
    </source>
</evidence>
<accession>A0ABV9XY18</accession>
<dbReference type="EMBL" id="JBHSJB010000012">
    <property type="protein sequence ID" value="MFC5055215.1"/>
    <property type="molecule type" value="Genomic_DNA"/>
</dbReference>